<keyword evidence="2" id="KW-1185">Reference proteome</keyword>
<comment type="caution">
    <text evidence="1">The sequence shown here is derived from an EMBL/GenBank/DDBJ whole genome shotgun (WGS) entry which is preliminary data.</text>
</comment>
<dbReference type="EMBL" id="JAXARY010000002">
    <property type="protein sequence ID" value="MDX8126445.1"/>
    <property type="molecule type" value="Genomic_DNA"/>
</dbReference>
<name>A0ABU4UCA8_9GAMM</name>
<organism evidence="1 2">
    <name type="scientific">Methylomonas defluvii</name>
    <dbReference type="NCBI Taxonomy" id="3045149"/>
    <lineage>
        <taxon>Bacteria</taxon>
        <taxon>Pseudomonadati</taxon>
        <taxon>Pseudomonadota</taxon>
        <taxon>Gammaproteobacteria</taxon>
        <taxon>Methylococcales</taxon>
        <taxon>Methylococcaceae</taxon>
        <taxon>Methylomonas</taxon>
    </lineage>
</organism>
<gene>
    <name evidence="1" type="ORF">QLH52_04075</name>
</gene>
<dbReference type="RefSeq" id="WP_319960624.1">
    <property type="nucleotide sequence ID" value="NZ_JAXARY010000002.1"/>
</dbReference>
<proteinExistence type="predicted"/>
<dbReference type="SUPFAM" id="SSF52540">
    <property type="entry name" value="P-loop containing nucleoside triphosphate hydrolases"/>
    <property type="match status" value="1"/>
</dbReference>
<reference evidence="1 2" key="1">
    <citation type="submission" date="2023-11" db="EMBL/GenBank/DDBJ databases">
        <authorList>
            <person name="Ouyang M.-Y."/>
        </authorList>
    </citation>
    <scope>NUCLEOTIDE SEQUENCE [LARGE SCALE GENOMIC DNA]</scope>
    <source>
        <strain evidence="1 2">OY6</strain>
    </source>
</reference>
<dbReference type="Proteomes" id="UP001284537">
    <property type="component" value="Unassembled WGS sequence"/>
</dbReference>
<dbReference type="InterPro" id="IPR027417">
    <property type="entry name" value="P-loop_NTPase"/>
</dbReference>
<sequence>MREPLLPYKGHDRINFLCLIATEMMGESHLTRMPALLAGFESICHTLDGDVAMALKNIRIAGFAPVTLRELALMVDGYRNHHRRLNECKSRGDEDAKIQMAQRFVIDENLLIRKLWTHVVPDDVKEALKALMTPLPIRSRTLIKTHDATMSAEVQDEYGYSGYITSLGFVPPEPALYDISRLGRAPGTVRWQSLIQIARQFDDIDLEAGRQNPGEDAWFRRLHDLNDNPTAILLKASESGLVTTDGIELTGLKHLIGLPGSGKTTLLYLLAGYLARNGYSVCFLFPSIEVATGFIETLGRYDIEVGLLSGQGESSRTRHALNFATAMAGQNRGFGTTRSVAQFFATNCALAGFTSDEEADFPHNNPPCMKVLQREKPQKRARPHRCALSSVCGYQYSERKLIDTRLWAGHVLSTDRNVSKLFSDIDLRHFEFIARTFDLMVVDECDGAQNSLDVRGTPIMRLVGDKDSLWNTLIRDIHQPAAGGRNAFVAGETLPTLLEMTGRFGRATERFVGRITHFSVKFRAENANVLLTSLSIIADMFSDENDGNFQRRHDARQALERIWDAAVKRVAFRHDLMYEDEDEVDLDRMISETAELLNAPQYQVLEFHRQLLLAIERWERDGNDAAVKELAATLRKIPNLSSPLDDETFFYFSGLLVAVSLVVLQHFGLAPHLRLMNSEGLVSDNVFESRPSRDQMAILPESLIGRLSGVRYTISEEGNVDVSHVSFAGTPRMLPERMIRLSEENGAGGMAVLLTSATSMLEQSPSFHVAAGPHYVLQRPNAGYGWKDSHYTFFPKMDPQNGGVPLRFSGAKMSQRETILKSMVNQLLHGGTLGDVATAISENNVVDGTPRKAAFVVNSYDQCELLYSHIQANHPSWRGRVRYLTRATIHSSVNDHAVTAAEVEQLGKDRSWDLLIFPMNAIGRGVNIVFQYGPRINKAMIGSLFFLTRPHPRSDSLQLIQGLVGRASEIFDQKTYSNTPEALIELRDARKEAVHMAEYLLRMPLVAQSLGQYAEPFVADQMIIILQTIGRAMRGDCPAFVYFVDAAWAPNSARGLADSERTSMLVMMQSILKKCLNHSEPAKRECYCNLYQSFAEPLNAISNLITART</sequence>
<protein>
    <submittedName>
        <fullName evidence="1">Uncharacterized protein</fullName>
    </submittedName>
</protein>
<evidence type="ECO:0000313" key="2">
    <source>
        <dbReference type="Proteomes" id="UP001284537"/>
    </source>
</evidence>
<accession>A0ABU4UCA8</accession>
<evidence type="ECO:0000313" key="1">
    <source>
        <dbReference type="EMBL" id="MDX8126445.1"/>
    </source>
</evidence>